<dbReference type="InterPro" id="IPR011991">
    <property type="entry name" value="ArsR-like_HTH"/>
</dbReference>
<dbReference type="CDD" id="cd00090">
    <property type="entry name" value="HTH_ARSR"/>
    <property type="match status" value="1"/>
</dbReference>
<dbReference type="GO" id="GO:0005829">
    <property type="term" value="C:cytosol"/>
    <property type="evidence" value="ECO:0007669"/>
    <property type="project" value="TreeGrafter"/>
</dbReference>
<evidence type="ECO:0000313" key="5">
    <source>
        <dbReference type="EMBL" id="RED54338.1"/>
    </source>
</evidence>
<dbReference type="InterPro" id="IPR019887">
    <property type="entry name" value="Tscrpt_reg_AsnC/Lrp_C"/>
</dbReference>
<dbReference type="GO" id="GO:0043565">
    <property type="term" value="F:sequence-specific DNA binding"/>
    <property type="evidence" value="ECO:0007669"/>
    <property type="project" value="InterPro"/>
</dbReference>
<evidence type="ECO:0000256" key="2">
    <source>
        <dbReference type="ARBA" id="ARBA00023125"/>
    </source>
</evidence>
<dbReference type="Pfam" id="PF01037">
    <property type="entry name" value="AsnC_trans_reg"/>
    <property type="match status" value="1"/>
</dbReference>
<proteinExistence type="predicted"/>
<dbReference type="PANTHER" id="PTHR30154:SF53">
    <property type="entry name" value="HTH-TYPE TRANSCRIPTIONAL REGULATOR LRPC"/>
    <property type="match status" value="1"/>
</dbReference>
<dbReference type="InterPro" id="IPR011008">
    <property type="entry name" value="Dimeric_a/b-barrel"/>
</dbReference>
<gene>
    <name evidence="5" type="ORF">DFP90_1011141</name>
</gene>
<dbReference type="PANTHER" id="PTHR30154">
    <property type="entry name" value="LEUCINE-RESPONSIVE REGULATORY PROTEIN"/>
    <property type="match status" value="1"/>
</dbReference>
<sequence length="162" mass="17925">MRPLDDFDRKILSALVEDASQSYAQMGEQVGLSAPAVHERVKRMKKDGVILGTTVRLSGDAVEKPLLSFVQVSTRGWGKSQRLMALTRFPEVEEIHAVAGSTCLLMKVRTRDSQALESLLGQLYMTPQVVSTSTFVVLSTYLERPNQAGVTESWPEIVFPDV</sequence>
<keyword evidence="2" id="KW-0238">DNA-binding</keyword>
<dbReference type="OrthoDB" id="9809462at2"/>
<dbReference type="Gene3D" id="3.30.70.920">
    <property type="match status" value="1"/>
</dbReference>
<organism evidence="5 6">
    <name type="scientific">Aestuariispira insulae</name>
    <dbReference type="NCBI Taxonomy" id="1461337"/>
    <lineage>
        <taxon>Bacteria</taxon>
        <taxon>Pseudomonadati</taxon>
        <taxon>Pseudomonadota</taxon>
        <taxon>Alphaproteobacteria</taxon>
        <taxon>Rhodospirillales</taxon>
        <taxon>Kiloniellaceae</taxon>
        <taxon>Aestuariispira</taxon>
    </lineage>
</organism>
<dbReference type="SMART" id="SM00344">
    <property type="entry name" value="HTH_ASNC"/>
    <property type="match status" value="1"/>
</dbReference>
<dbReference type="InterPro" id="IPR036388">
    <property type="entry name" value="WH-like_DNA-bd_sf"/>
</dbReference>
<name>A0A3D9HXV8_9PROT</name>
<keyword evidence="1" id="KW-0805">Transcription regulation</keyword>
<keyword evidence="3" id="KW-0804">Transcription</keyword>
<evidence type="ECO:0000256" key="1">
    <source>
        <dbReference type="ARBA" id="ARBA00023015"/>
    </source>
</evidence>
<keyword evidence="6" id="KW-1185">Reference proteome</keyword>
<dbReference type="PROSITE" id="PS50956">
    <property type="entry name" value="HTH_ASNC_2"/>
    <property type="match status" value="1"/>
</dbReference>
<dbReference type="AlphaFoldDB" id="A0A3D9HXV8"/>
<dbReference type="InterPro" id="IPR000485">
    <property type="entry name" value="AsnC-type_HTH_dom"/>
</dbReference>
<reference evidence="5 6" key="1">
    <citation type="submission" date="2018-07" db="EMBL/GenBank/DDBJ databases">
        <title>Genomic Encyclopedia of Type Strains, Phase III (KMG-III): the genomes of soil and plant-associated and newly described type strains.</title>
        <authorList>
            <person name="Whitman W."/>
        </authorList>
    </citation>
    <scope>NUCLEOTIDE SEQUENCE [LARGE SCALE GENOMIC DNA]</scope>
    <source>
        <strain evidence="5 6">CECT 8488</strain>
    </source>
</reference>
<evidence type="ECO:0000313" key="6">
    <source>
        <dbReference type="Proteomes" id="UP000256845"/>
    </source>
</evidence>
<dbReference type="InterPro" id="IPR019888">
    <property type="entry name" value="Tscrpt_reg_AsnC-like"/>
</dbReference>
<evidence type="ECO:0000259" key="4">
    <source>
        <dbReference type="PROSITE" id="PS50956"/>
    </source>
</evidence>
<dbReference type="Pfam" id="PF13404">
    <property type="entry name" value="HTH_AsnC-type"/>
    <property type="match status" value="1"/>
</dbReference>
<dbReference type="GO" id="GO:0043200">
    <property type="term" value="P:response to amino acid"/>
    <property type="evidence" value="ECO:0007669"/>
    <property type="project" value="TreeGrafter"/>
</dbReference>
<accession>A0A3D9HXV8</accession>
<dbReference type="PROSITE" id="PS00519">
    <property type="entry name" value="HTH_ASNC_1"/>
    <property type="match status" value="1"/>
</dbReference>
<dbReference type="InterPro" id="IPR019885">
    <property type="entry name" value="Tscrpt_reg_HTH_AsnC-type_CS"/>
</dbReference>
<dbReference type="SUPFAM" id="SSF46785">
    <property type="entry name" value="Winged helix' DNA-binding domain"/>
    <property type="match status" value="1"/>
</dbReference>
<evidence type="ECO:0000256" key="3">
    <source>
        <dbReference type="ARBA" id="ARBA00023163"/>
    </source>
</evidence>
<dbReference type="GO" id="GO:0006355">
    <property type="term" value="P:regulation of DNA-templated transcription"/>
    <property type="evidence" value="ECO:0007669"/>
    <property type="project" value="UniProtKB-ARBA"/>
</dbReference>
<dbReference type="Proteomes" id="UP000256845">
    <property type="component" value="Unassembled WGS sequence"/>
</dbReference>
<comment type="caution">
    <text evidence="5">The sequence shown here is derived from an EMBL/GenBank/DDBJ whole genome shotgun (WGS) entry which is preliminary data.</text>
</comment>
<dbReference type="SUPFAM" id="SSF54909">
    <property type="entry name" value="Dimeric alpha+beta barrel"/>
    <property type="match status" value="1"/>
</dbReference>
<dbReference type="PRINTS" id="PR00033">
    <property type="entry name" value="HTHASNC"/>
</dbReference>
<protein>
    <submittedName>
        <fullName evidence="5">AsnC family transcriptional regulator</fullName>
    </submittedName>
</protein>
<dbReference type="RefSeq" id="WP_115935402.1">
    <property type="nucleotide sequence ID" value="NZ_QRDW01000001.1"/>
</dbReference>
<feature type="domain" description="HTH asnC-type" evidence="4">
    <location>
        <begin position="4"/>
        <end position="78"/>
    </location>
</feature>
<dbReference type="EMBL" id="QRDW01000001">
    <property type="protein sequence ID" value="RED54338.1"/>
    <property type="molecule type" value="Genomic_DNA"/>
</dbReference>
<dbReference type="Gene3D" id="1.10.10.10">
    <property type="entry name" value="Winged helix-like DNA-binding domain superfamily/Winged helix DNA-binding domain"/>
    <property type="match status" value="1"/>
</dbReference>
<dbReference type="InterPro" id="IPR036390">
    <property type="entry name" value="WH_DNA-bd_sf"/>
</dbReference>